<accession>A0A4V3ATC5</accession>
<dbReference type="SUPFAM" id="SSF52833">
    <property type="entry name" value="Thioredoxin-like"/>
    <property type="match status" value="1"/>
</dbReference>
<dbReference type="Pfam" id="PF13743">
    <property type="entry name" value="Thioredoxin_5"/>
    <property type="match status" value="1"/>
</dbReference>
<sequence length="312" mass="35376">MNENNKMICDLETGVCGVAGEEEMEIIDFHQPKKTVDLYYVTDPICSHCWALEPVLRRFVEQFSHYFNFHTVMGGLLEKWHDGPIDPANGIYKPADVAGHWREVGEYSRMPIDGTLMFDNPVQSSYPPSRVFKVIQKNHNDALANEYLRRAREALFAFNQNISEGSVLIDIVNNLGLDGKAIVKEAEQLIGQQLLNEDFKIAASLGVRGFPTIIIVNAENKGVKIVGARPLENYVAGLKQVLNTEEPQQKQQPPLSNLLENEKLLFSKEIEVMYDVDKLDINNFINKELSPNSYQVNEILGELYFTTTTNIR</sequence>
<name>A0A4V3ATC5_9BACI</name>
<dbReference type="PANTHER" id="PTHR13887:SF54">
    <property type="entry name" value="DSBA FAMILY PROTEIN"/>
    <property type="match status" value="1"/>
</dbReference>
<dbReference type="RefSeq" id="WP_133336973.1">
    <property type="nucleotide sequence ID" value="NZ_SMYO01000009.1"/>
</dbReference>
<dbReference type="PANTHER" id="PTHR13887">
    <property type="entry name" value="GLUTATHIONE S-TRANSFERASE KAPPA"/>
    <property type="match status" value="1"/>
</dbReference>
<dbReference type="CDD" id="cd03025">
    <property type="entry name" value="DsbA_FrnE_like"/>
    <property type="match status" value="1"/>
</dbReference>
<proteinExistence type="predicted"/>
<dbReference type="Proteomes" id="UP000295132">
    <property type="component" value="Unassembled WGS sequence"/>
</dbReference>
<dbReference type="Gene3D" id="3.40.30.10">
    <property type="entry name" value="Glutaredoxin"/>
    <property type="match status" value="1"/>
</dbReference>
<dbReference type="Gene3D" id="1.10.472.60">
    <property type="entry name" value="putative protein disulfide isomerase domain"/>
    <property type="match status" value="1"/>
</dbReference>
<dbReference type="EMBL" id="SMYO01000009">
    <property type="protein sequence ID" value="TDK59381.1"/>
    <property type="molecule type" value="Genomic_DNA"/>
</dbReference>
<comment type="caution">
    <text evidence="1">The sequence shown here is derived from an EMBL/GenBank/DDBJ whole genome shotgun (WGS) entry which is preliminary data.</text>
</comment>
<evidence type="ECO:0000313" key="1">
    <source>
        <dbReference type="EMBL" id="TDK59381.1"/>
    </source>
</evidence>
<dbReference type="InterPro" id="IPR036249">
    <property type="entry name" value="Thioredoxin-like_sf"/>
</dbReference>
<gene>
    <name evidence="1" type="ORF">E2K98_19310</name>
</gene>
<dbReference type="AlphaFoldDB" id="A0A4V3ATC5"/>
<protein>
    <submittedName>
        <fullName evidence="1">DsbA family protein</fullName>
    </submittedName>
</protein>
<evidence type="ECO:0000313" key="2">
    <source>
        <dbReference type="Proteomes" id="UP000295132"/>
    </source>
</evidence>
<organism evidence="1 2">
    <name type="scientific">Bacillus salipaludis</name>
    <dbReference type="NCBI Taxonomy" id="2547811"/>
    <lineage>
        <taxon>Bacteria</taxon>
        <taxon>Bacillati</taxon>
        <taxon>Bacillota</taxon>
        <taxon>Bacilli</taxon>
        <taxon>Bacillales</taxon>
        <taxon>Bacillaceae</taxon>
        <taxon>Bacillus</taxon>
    </lineage>
</organism>
<reference evidence="1 2" key="1">
    <citation type="submission" date="2019-03" db="EMBL/GenBank/DDBJ databases">
        <title>Bacillus niacini sp. nov. a Nicotinate-Metabolizing Mesophile Isolated from Soil.</title>
        <authorList>
            <person name="Zhang G."/>
        </authorList>
    </citation>
    <scope>NUCLEOTIDE SEQUENCE [LARGE SCALE GENOMIC DNA]</scope>
    <source>
        <strain evidence="1 2">WN066</strain>
    </source>
</reference>